<dbReference type="SUPFAM" id="SSF55464">
    <property type="entry name" value="Origin of replication-binding domain, RBD-like"/>
    <property type="match status" value="1"/>
</dbReference>
<dbReference type="Gene3D" id="3.40.50.300">
    <property type="entry name" value="P-loop containing nucleotide triphosphate hydrolases"/>
    <property type="match status" value="2"/>
</dbReference>
<dbReference type="Pfam" id="PF13604">
    <property type="entry name" value="AAA_30"/>
    <property type="match status" value="1"/>
</dbReference>
<accession>A0A432ML60</accession>
<reference evidence="3 4" key="1">
    <citation type="submission" date="2018-12" db="EMBL/GenBank/DDBJ databases">
        <authorList>
            <person name="Toschakov S.V."/>
        </authorList>
    </citation>
    <scope>NUCLEOTIDE SEQUENCE [LARGE SCALE GENOMIC DNA]</scope>
    <source>
        <strain evidence="3 4">GM2012</strain>
    </source>
</reference>
<comment type="caution">
    <text evidence="3">The sequence shown here is derived from an EMBL/GenBank/DDBJ whole genome shotgun (WGS) entry which is preliminary data.</text>
</comment>
<reference evidence="3 4" key="2">
    <citation type="submission" date="2019-01" db="EMBL/GenBank/DDBJ databases">
        <title>Tautonia sociabilis, a novel thermotolerant planctomycete of Isosphaeraceae family, isolated from a 4000 m deep subterranean habitat.</title>
        <authorList>
            <person name="Kovaleva O.L."/>
            <person name="Elcheninov A.G."/>
            <person name="Van Heerden E."/>
            <person name="Toshchakov S.V."/>
            <person name="Novikov A."/>
            <person name="Bonch-Osmolovskaya E.A."/>
            <person name="Kublanov I.V."/>
        </authorList>
    </citation>
    <scope>NUCLEOTIDE SEQUENCE [LARGE SCALE GENOMIC DNA]</scope>
    <source>
        <strain evidence="3 4">GM2012</strain>
    </source>
</reference>
<dbReference type="InterPro" id="IPR014059">
    <property type="entry name" value="TraI/TrwC_relax"/>
</dbReference>
<evidence type="ECO:0000313" key="3">
    <source>
        <dbReference type="EMBL" id="RUL87999.1"/>
    </source>
</evidence>
<evidence type="ECO:0000259" key="2">
    <source>
        <dbReference type="Pfam" id="PF08751"/>
    </source>
</evidence>
<proteinExistence type="predicted"/>
<dbReference type="Proteomes" id="UP000280296">
    <property type="component" value="Unassembled WGS sequence"/>
</dbReference>
<dbReference type="InterPro" id="IPR014862">
    <property type="entry name" value="TrwC"/>
</dbReference>
<dbReference type="Pfam" id="PF08751">
    <property type="entry name" value="TrwC"/>
    <property type="match status" value="1"/>
</dbReference>
<dbReference type="SUPFAM" id="SSF52540">
    <property type="entry name" value="P-loop containing nucleoside triphosphate hydrolases"/>
    <property type="match status" value="1"/>
</dbReference>
<dbReference type="InterPro" id="IPR027417">
    <property type="entry name" value="P-loop_NTPase"/>
</dbReference>
<organism evidence="3 4">
    <name type="scientific">Tautonia sociabilis</name>
    <dbReference type="NCBI Taxonomy" id="2080755"/>
    <lineage>
        <taxon>Bacteria</taxon>
        <taxon>Pseudomonadati</taxon>
        <taxon>Planctomycetota</taxon>
        <taxon>Planctomycetia</taxon>
        <taxon>Isosphaerales</taxon>
        <taxon>Isosphaeraceae</taxon>
        <taxon>Tautonia</taxon>
    </lineage>
</organism>
<feature type="domain" description="TrwC relaxase" evidence="2">
    <location>
        <begin position="27"/>
        <end position="279"/>
    </location>
</feature>
<dbReference type="NCBIfam" id="TIGR02686">
    <property type="entry name" value="relax_trwC"/>
    <property type="match status" value="1"/>
</dbReference>
<dbReference type="NCBIfam" id="NF041492">
    <property type="entry name" value="MobF"/>
    <property type="match status" value="1"/>
</dbReference>
<evidence type="ECO:0000256" key="1">
    <source>
        <dbReference type="SAM" id="MobiDB-lite"/>
    </source>
</evidence>
<feature type="region of interest" description="Disordered" evidence="1">
    <location>
        <begin position="777"/>
        <end position="805"/>
    </location>
</feature>
<keyword evidence="4" id="KW-1185">Reference proteome</keyword>
<dbReference type="Gene3D" id="2.30.30.940">
    <property type="match status" value="1"/>
</dbReference>
<evidence type="ECO:0000313" key="4">
    <source>
        <dbReference type="Proteomes" id="UP000280296"/>
    </source>
</evidence>
<sequence>MLSIGRGVTAGYLCDLTDPGHSRPGVDAAGRWFGRGCPAFGISGEVRREDLEHLMWGFAPGGRALVRNAGEASRRAGYDLTFSADKDVSALWAVAGPKTREIIERAQREAVKQALTYLQDVASHSRRGRHGLGREPVGLVAALFEQGSSRAGEPQLHTHAFLANVAARADGSSGALDGRDLYMQKRCAGAIYRCELARRLEERLGVRIERKGEFFGIAGVPAGLTAAWSTRRREIEEHLERHGRSGPKAAEYAALATRPAGRQLTGQERLDGWRREAARHGFTPEAARALMGHFVARDPLAEAEQAVRRAVRRITERDAHFGERELLRLAAGEALGRGVGASLIRTMVTHAVEFGPDTHRLGQLRGERRYTTGEMLEAEQRLLEAAGRLSRQGHRTVTPETMGRVLASRPTLTAEQSRALVHITQESGRIAAATGIAGEGRAFVLDAVREAYEGDGCSVFFAAADPGAARELERGAKIPGATLHETLRSLERGVLKLDDSSVIVVDESGIVATRAMERLTYHVESSGAKLVLVGEADPSLSLEAGGSFGALAARLDEGRRAEVLRRRRSWARDAGDSVPGHTDAALRTYAERGLLTLARGSDQAMAALVADWERHVGRDPRRGLVIAPTDGQARALNRLCQEARLRAGELGDAAVVVSGERIRAGDRVRFTRGSRLYQVRSGHLGTVLDADPVAGTLKVRLDDGERITVSLDRYGHVRLGYALTAPEAHDARVEDAFVLGVGASAGRGQGLVLASRTRLYADERDAGEEVRALVREASRAREKGHLREGARRSGDRERPDVELAV</sequence>
<dbReference type="EMBL" id="RYZH01000015">
    <property type="protein sequence ID" value="RUL87999.1"/>
    <property type="molecule type" value="Genomic_DNA"/>
</dbReference>
<gene>
    <name evidence="3" type="ORF">TsocGM_09770</name>
</gene>
<protein>
    <submittedName>
        <fullName evidence="3">Conjugative relaxase</fullName>
    </submittedName>
</protein>
<dbReference type="AlphaFoldDB" id="A0A432ML60"/>
<name>A0A432ML60_9BACT</name>